<dbReference type="AlphaFoldDB" id="A0A2C9JKD8"/>
<dbReference type="GO" id="GO:0016758">
    <property type="term" value="F:hexosyltransferase activity"/>
    <property type="evidence" value="ECO:0007669"/>
    <property type="project" value="InterPro"/>
</dbReference>
<keyword evidence="8 11" id="KW-0333">Golgi apparatus</keyword>
<proteinExistence type="inferred from homology"/>
<evidence type="ECO:0000256" key="7">
    <source>
        <dbReference type="ARBA" id="ARBA00022989"/>
    </source>
</evidence>
<dbReference type="GO" id="GO:0000139">
    <property type="term" value="C:Golgi membrane"/>
    <property type="evidence" value="ECO:0007669"/>
    <property type="project" value="UniProtKB-SubCell"/>
</dbReference>
<dbReference type="RefSeq" id="XP_013070464.2">
    <property type="nucleotide sequence ID" value="XM_013215010.2"/>
</dbReference>
<dbReference type="VEuPathDB" id="VectorBase:BGLB003732"/>
<dbReference type="FunFam" id="3.90.550.50:FF:000001">
    <property type="entry name" value="Hexosyltransferase"/>
    <property type="match status" value="1"/>
</dbReference>
<keyword evidence="3 11" id="KW-0328">Glycosyltransferase</keyword>
<evidence type="ECO:0000256" key="2">
    <source>
        <dbReference type="ARBA" id="ARBA00008661"/>
    </source>
</evidence>
<organism evidence="12 13">
    <name type="scientific">Biomphalaria glabrata</name>
    <name type="common">Bloodfluke planorb</name>
    <name type="synonym">Freshwater snail</name>
    <dbReference type="NCBI Taxonomy" id="6526"/>
    <lineage>
        <taxon>Eukaryota</taxon>
        <taxon>Metazoa</taxon>
        <taxon>Spiralia</taxon>
        <taxon>Lophotrochozoa</taxon>
        <taxon>Mollusca</taxon>
        <taxon>Gastropoda</taxon>
        <taxon>Heterobranchia</taxon>
        <taxon>Euthyneura</taxon>
        <taxon>Panpulmonata</taxon>
        <taxon>Hygrophila</taxon>
        <taxon>Lymnaeoidea</taxon>
        <taxon>Planorbidae</taxon>
        <taxon>Biomphalaria</taxon>
    </lineage>
</organism>
<evidence type="ECO:0000256" key="5">
    <source>
        <dbReference type="ARBA" id="ARBA00022692"/>
    </source>
</evidence>
<dbReference type="Pfam" id="PF01762">
    <property type="entry name" value="Galactosyl_T"/>
    <property type="match status" value="1"/>
</dbReference>
<comment type="similarity">
    <text evidence="2 11">Belongs to the glycosyltransferase 31 family.</text>
</comment>
<dbReference type="Proteomes" id="UP000076420">
    <property type="component" value="Unassembled WGS sequence"/>
</dbReference>
<feature type="transmembrane region" description="Helical" evidence="11">
    <location>
        <begin position="20"/>
        <end position="44"/>
    </location>
</feature>
<evidence type="ECO:0000256" key="9">
    <source>
        <dbReference type="ARBA" id="ARBA00023136"/>
    </source>
</evidence>
<keyword evidence="6 11" id="KW-0735">Signal-anchor</keyword>
<dbReference type="InterPro" id="IPR002659">
    <property type="entry name" value="Glyco_trans_31"/>
</dbReference>
<dbReference type="PANTHER" id="PTHR11214:SF314">
    <property type="entry name" value="HEXOSYLTRANSFERASE"/>
    <property type="match status" value="1"/>
</dbReference>
<protein>
    <recommendedName>
        <fullName evidence="11">Hexosyltransferase</fullName>
        <ecNumber evidence="11">2.4.1.-</ecNumber>
    </recommendedName>
</protein>
<comment type="subcellular location">
    <subcellularLocation>
        <location evidence="1 11">Golgi apparatus membrane</location>
        <topology evidence="1 11">Single-pass type II membrane protein</topology>
    </subcellularLocation>
</comment>
<evidence type="ECO:0000313" key="13">
    <source>
        <dbReference type="Proteomes" id="UP000076420"/>
    </source>
</evidence>
<evidence type="ECO:0000256" key="8">
    <source>
        <dbReference type="ARBA" id="ARBA00023034"/>
    </source>
</evidence>
<evidence type="ECO:0000256" key="6">
    <source>
        <dbReference type="ARBA" id="ARBA00022968"/>
    </source>
</evidence>
<accession>A0A2C9JKD8</accession>
<evidence type="ECO:0000256" key="1">
    <source>
        <dbReference type="ARBA" id="ARBA00004323"/>
    </source>
</evidence>
<evidence type="ECO:0000256" key="10">
    <source>
        <dbReference type="ARBA" id="ARBA00023180"/>
    </source>
</evidence>
<evidence type="ECO:0000313" key="12">
    <source>
        <dbReference type="EnsemblMetazoa" id="BGLB003732-PB"/>
    </source>
</evidence>
<evidence type="ECO:0000256" key="11">
    <source>
        <dbReference type="RuleBase" id="RU363063"/>
    </source>
</evidence>
<gene>
    <name evidence="12" type="primary">106057692</name>
</gene>
<keyword evidence="5 11" id="KW-0812">Transmembrane</keyword>
<dbReference type="OrthoDB" id="5512589at2759"/>
<dbReference type="Gene3D" id="3.90.550.50">
    <property type="match status" value="1"/>
</dbReference>
<dbReference type="STRING" id="6526.A0A2C9JKD8"/>
<dbReference type="EnsemblMetazoa" id="BGLB003732-RB">
    <property type="protein sequence ID" value="BGLB003732-PB"/>
    <property type="gene ID" value="BGLB003732"/>
</dbReference>
<sequence length="391" mass="44150">MKDNTDRLKSGLHMWKTTTVVVVLAVITLLTNIIMYNVSNLIIISSSERSQMILIADFGDNNKNNVAQTTHKYSTDQDSVNSAKVPVFHRAGSDYPSPSNDSNLASADLIQILVNGSSSQDDQYVITPEQRCLDVELVMCVMSSRDNFVQRQAIRQTWGSYAKDKENSARLFFFLGSEDPSTEPFESTQSLVENEAKIFGDVLQANFVDNYRNLTLKSISILQWVSQRCRGSRFLLKSDDDVYVNVPFLVTTLKDMQKWEELKSIFLTGFVYSSASPIRDGTSKWYTPYDLYKESEYPMYVSGTAYAMTVDAARQLFKASNEVPFFWLEDVFITGLCAKKAGVRIVNSKLFVYHRLEPKGCSIKSVISGHKYTSSELAKIHNELNDDTAIC</sequence>
<evidence type="ECO:0000256" key="4">
    <source>
        <dbReference type="ARBA" id="ARBA00022679"/>
    </source>
</evidence>
<dbReference type="PANTHER" id="PTHR11214">
    <property type="entry name" value="BETA-1,3-N-ACETYLGLUCOSAMINYLTRANSFERASE"/>
    <property type="match status" value="1"/>
</dbReference>
<reference evidence="12" key="1">
    <citation type="submission" date="2020-05" db="UniProtKB">
        <authorList>
            <consortium name="EnsemblMetazoa"/>
        </authorList>
    </citation>
    <scope>IDENTIFICATION</scope>
    <source>
        <strain evidence="12">BB02</strain>
    </source>
</reference>
<keyword evidence="9 11" id="KW-0472">Membrane</keyword>
<dbReference type="VEuPathDB" id="VectorBase:BGLAX_043285"/>
<name>A0A2C9JKD8_BIOGL</name>
<evidence type="ECO:0000256" key="3">
    <source>
        <dbReference type="ARBA" id="ARBA00022676"/>
    </source>
</evidence>
<dbReference type="KEGG" id="bgt:106057692"/>
<dbReference type="GO" id="GO:0006493">
    <property type="term" value="P:protein O-linked glycosylation"/>
    <property type="evidence" value="ECO:0007669"/>
    <property type="project" value="TreeGrafter"/>
</dbReference>
<dbReference type="EC" id="2.4.1.-" evidence="11"/>
<keyword evidence="10" id="KW-0325">Glycoprotein</keyword>
<keyword evidence="7 11" id="KW-1133">Transmembrane helix</keyword>
<keyword evidence="4" id="KW-0808">Transferase</keyword>